<evidence type="ECO:0000313" key="3">
    <source>
        <dbReference type="Proteomes" id="UP000887013"/>
    </source>
</evidence>
<proteinExistence type="predicted"/>
<keyword evidence="3" id="KW-1185">Reference proteome</keyword>
<dbReference type="InterPro" id="IPR009044">
    <property type="entry name" value="ssDNA-bd_transcriptional_reg"/>
</dbReference>
<accession>A0A8X6UIG5</accession>
<dbReference type="EMBL" id="BMAW01084097">
    <property type="protein sequence ID" value="GFU36859.1"/>
    <property type="molecule type" value="Genomic_DNA"/>
</dbReference>
<protein>
    <submittedName>
        <fullName evidence="2">Uncharacterized protein</fullName>
    </submittedName>
</protein>
<dbReference type="OrthoDB" id="2505440at2759"/>
<organism evidence="2 3">
    <name type="scientific">Nephila pilipes</name>
    <name type="common">Giant wood spider</name>
    <name type="synonym">Nephila maculata</name>
    <dbReference type="NCBI Taxonomy" id="299642"/>
    <lineage>
        <taxon>Eukaryota</taxon>
        <taxon>Metazoa</taxon>
        <taxon>Ecdysozoa</taxon>
        <taxon>Arthropoda</taxon>
        <taxon>Chelicerata</taxon>
        <taxon>Arachnida</taxon>
        <taxon>Araneae</taxon>
        <taxon>Araneomorphae</taxon>
        <taxon>Entelegynae</taxon>
        <taxon>Araneoidea</taxon>
        <taxon>Nephilidae</taxon>
        <taxon>Nephila</taxon>
    </lineage>
</organism>
<evidence type="ECO:0000313" key="2">
    <source>
        <dbReference type="EMBL" id="GFU36859.1"/>
    </source>
</evidence>
<dbReference type="Gene3D" id="2.30.31.10">
    <property type="entry name" value="Transcriptional Coactivator Pc4, Chain A"/>
    <property type="match status" value="1"/>
</dbReference>
<name>A0A8X6UIG5_NEPPI</name>
<dbReference type="GO" id="GO:0006355">
    <property type="term" value="P:regulation of DNA-templated transcription"/>
    <property type="evidence" value="ECO:0007669"/>
    <property type="project" value="InterPro"/>
</dbReference>
<dbReference type="Proteomes" id="UP000887013">
    <property type="component" value="Unassembled WGS sequence"/>
</dbReference>
<dbReference type="SUPFAM" id="SSF54447">
    <property type="entry name" value="ssDNA-binding transcriptional regulator domain"/>
    <property type="match status" value="1"/>
</dbReference>
<sequence length="91" mass="10595">MKRMINPNNASSKRICFNDETKLDSSFFDETVPPHNLNLGEDIYAAVTYFATAVQVHLRQYKRNENNQLFPTKRGVCMLPVLWQSFANRIE</sequence>
<evidence type="ECO:0000313" key="1">
    <source>
        <dbReference type="EMBL" id="GFT20715.1"/>
    </source>
</evidence>
<reference evidence="2" key="1">
    <citation type="submission" date="2020-08" db="EMBL/GenBank/DDBJ databases">
        <title>Multicomponent nature underlies the extraordinary mechanical properties of spider dragline silk.</title>
        <authorList>
            <person name="Kono N."/>
            <person name="Nakamura H."/>
            <person name="Mori M."/>
            <person name="Yoshida Y."/>
            <person name="Ohtoshi R."/>
            <person name="Malay A.D."/>
            <person name="Moran D.A.P."/>
            <person name="Tomita M."/>
            <person name="Numata K."/>
            <person name="Arakawa K."/>
        </authorList>
    </citation>
    <scope>NUCLEOTIDE SEQUENCE</scope>
</reference>
<dbReference type="GO" id="GO:0003677">
    <property type="term" value="F:DNA binding"/>
    <property type="evidence" value="ECO:0007669"/>
    <property type="project" value="InterPro"/>
</dbReference>
<dbReference type="EMBL" id="BMAW01105728">
    <property type="protein sequence ID" value="GFT20715.1"/>
    <property type="molecule type" value="Genomic_DNA"/>
</dbReference>
<comment type="caution">
    <text evidence="2">The sequence shown here is derived from an EMBL/GenBank/DDBJ whole genome shotgun (WGS) entry which is preliminary data.</text>
</comment>
<dbReference type="AlphaFoldDB" id="A0A8X6UIG5"/>
<gene>
    <name evidence="2" type="ORF">NPIL_283641</name>
    <name evidence="1" type="ORF">NPIL_700051</name>
</gene>